<reference evidence="2" key="1">
    <citation type="submission" date="2023-10" db="EMBL/GenBank/DDBJ databases">
        <authorList>
            <person name="Guldener U."/>
        </authorList>
    </citation>
    <scope>NUCLEOTIDE SEQUENCE</scope>
    <source>
        <strain evidence="2">Mp4</strain>
    </source>
</reference>
<comment type="caution">
    <text evidence="2">The sequence shown here is derived from an EMBL/GenBank/DDBJ whole genome shotgun (WGS) entry which is preliminary data.</text>
</comment>
<sequence length="163" mass="17748">MPVSLTEFKDAMVLRLKYHKTTLFITCQPSTPLSSLKIDFLSAVRVTSQPDLSTLPLYTQPDGKSYPPWSEMDANHDIGLFVAGDAGNQALEAMSVFMPLDQDSAQSDRTVRKAGLKDADAVCVGFRAQGANSISQPLVQFTDVEEEEDDAIDPDSIPPPLSD</sequence>
<organism evidence="2 3">
    <name type="scientific">Melanopsichium pennsylvanicum</name>
    <dbReference type="NCBI Taxonomy" id="63383"/>
    <lineage>
        <taxon>Eukaryota</taxon>
        <taxon>Fungi</taxon>
        <taxon>Dikarya</taxon>
        <taxon>Basidiomycota</taxon>
        <taxon>Ustilaginomycotina</taxon>
        <taxon>Ustilaginomycetes</taxon>
        <taxon>Ustilaginales</taxon>
        <taxon>Ustilaginaceae</taxon>
        <taxon>Melanopsichium</taxon>
    </lineage>
</organism>
<name>A0AAJ4XRG9_9BASI</name>
<evidence type="ECO:0000313" key="2">
    <source>
        <dbReference type="EMBL" id="SNX86561.1"/>
    </source>
</evidence>
<evidence type="ECO:0000313" key="3">
    <source>
        <dbReference type="Proteomes" id="UP001294444"/>
    </source>
</evidence>
<dbReference type="Proteomes" id="UP001294444">
    <property type="component" value="Unassembled WGS sequence"/>
</dbReference>
<protein>
    <submittedName>
        <fullName evidence="2">Uncharacterized protein</fullName>
    </submittedName>
</protein>
<proteinExistence type="predicted"/>
<dbReference type="AlphaFoldDB" id="A0AAJ4XRG9"/>
<dbReference type="EMBL" id="OAPG01000015">
    <property type="protein sequence ID" value="SNX86561.1"/>
    <property type="molecule type" value="Genomic_DNA"/>
</dbReference>
<feature type="region of interest" description="Disordered" evidence="1">
    <location>
        <begin position="136"/>
        <end position="163"/>
    </location>
</feature>
<accession>A0AAJ4XRG9</accession>
<keyword evidence="3" id="KW-1185">Reference proteome</keyword>
<gene>
    <name evidence="2" type="ORF">MEPE_05270</name>
</gene>
<evidence type="ECO:0000256" key="1">
    <source>
        <dbReference type="SAM" id="MobiDB-lite"/>
    </source>
</evidence>
<feature type="compositionally biased region" description="Acidic residues" evidence="1">
    <location>
        <begin position="143"/>
        <end position="153"/>
    </location>
</feature>